<dbReference type="Proteomes" id="UP000075882">
    <property type="component" value="Unassembled WGS sequence"/>
</dbReference>
<proteinExistence type="predicted"/>
<evidence type="ECO:0000256" key="1">
    <source>
        <dbReference type="SAM" id="MobiDB-lite"/>
    </source>
</evidence>
<evidence type="ECO:0000313" key="2">
    <source>
        <dbReference type="EnsemblMetazoa" id="ACOM033146-PA.1"/>
    </source>
</evidence>
<feature type="region of interest" description="Disordered" evidence="1">
    <location>
        <begin position="1"/>
        <end position="30"/>
    </location>
</feature>
<accession>A0A8W7PJZ3</accession>
<protein>
    <submittedName>
        <fullName evidence="2">Uncharacterized protein</fullName>
    </submittedName>
</protein>
<sequence>MMERRTLSRVNRRRTTYADNDADNPTGVTNPLMTATVNPVIKVPVLEKPLNSVPVVEIGSAAHLQLVPPARAINGAASAGDTAVVSNRSSSGNHF</sequence>
<name>A0A8W7PJZ3_ANOCL</name>
<dbReference type="EnsemblMetazoa" id="ACOM033146-RA">
    <property type="protein sequence ID" value="ACOM033146-PA.1"/>
    <property type="gene ID" value="ACOM033146"/>
</dbReference>
<organism evidence="2">
    <name type="scientific">Anopheles coluzzii</name>
    <name type="common">African malaria mosquito</name>
    <dbReference type="NCBI Taxonomy" id="1518534"/>
    <lineage>
        <taxon>Eukaryota</taxon>
        <taxon>Metazoa</taxon>
        <taxon>Ecdysozoa</taxon>
        <taxon>Arthropoda</taxon>
        <taxon>Hexapoda</taxon>
        <taxon>Insecta</taxon>
        <taxon>Pterygota</taxon>
        <taxon>Neoptera</taxon>
        <taxon>Endopterygota</taxon>
        <taxon>Diptera</taxon>
        <taxon>Nematocera</taxon>
        <taxon>Culicoidea</taxon>
        <taxon>Culicidae</taxon>
        <taxon>Anophelinae</taxon>
        <taxon>Anopheles</taxon>
    </lineage>
</organism>
<dbReference type="AlphaFoldDB" id="A0A8W7PJZ3"/>
<reference evidence="2" key="1">
    <citation type="submission" date="2022-08" db="UniProtKB">
        <authorList>
            <consortium name="EnsemblMetazoa"/>
        </authorList>
    </citation>
    <scope>IDENTIFICATION</scope>
</reference>